<dbReference type="InterPro" id="IPR000488">
    <property type="entry name" value="Death_dom"/>
</dbReference>
<dbReference type="AlphaFoldDB" id="A0A226DMG0"/>
<name>A0A226DMG0_FOLCA</name>
<dbReference type="SUPFAM" id="SSF47986">
    <property type="entry name" value="DEATH domain"/>
    <property type="match status" value="1"/>
</dbReference>
<dbReference type="Proteomes" id="UP000198287">
    <property type="component" value="Unassembled WGS sequence"/>
</dbReference>
<feature type="domain" description="Death" evidence="2">
    <location>
        <begin position="54"/>
        <end position="127"/>
    </location>
</feature>
<feature type="region of interest" description="Disordered" evidence="1">
    <location>
        <begin position="148"/>
        <end position="170"/>
    </location>
</feature>
<organism evidence="3 4">
    <name type="scientific">Folsomia candida</name>
    <name type="common">Springtail</name>
    <dbReference type="NCBI Taxonomy" id="158441"/>
    <lineage>
        <taxon>Eukaryota</taxon>
        <taxon>Metazoa</taxon>
        <taxon>Ecdysozoa</taxon>
        <taxon>Arthropoda</taxon>
        <taxon>Hexapoda</taxon>
        <taxon>Collembola</taxon>
        <taxon>Entomobryomorpha</taxon>
        <taxon>Isotomoidea</taxon>
        <taxon>Isotomidae</taxon>
        <taxon>Proisotominae</taxon>
        <taxon>Folsomia</taxon>
    </lineage>
</organism>
<protein>
    <recommendedName>
        <fullName evidence="2">Death domain-containing protein</fullName>
    </recommendedName>
</protein>
<evidence type="ECO:0000259" key="2">
    <source>
        <dbReference type="PROSITE" id="PS50017"/>
    </source>
</evidence>
<dbReference type="GO" id="GO:0007165">
    <property type="term" value="P:signal transduction"/>
    <property type="evidence" value="ECO:0007669"/>
    <property type="project" value="InterPro"/>
</dbReference>
<comment type="caution">
    <text evidence="3">The sequence shown here is derived from an EMBL/GenBank/DDBJ whole genome shotgun (WGS) entry which is preliminary data.</text>
</comment>
<evidence type="ECO:0000256" key="1">
    <source>
        <dbReference type="SAM" id="MobiDB-lite"/>
    </source>
</evidence>
<dbReference type="Gene3D" id="1.10.533.10">
    <property type="entry name" value="Death Domain, Fas"/>
    <property type="match status" value="1"/>
</dbReference>
<gene>
    <name evidence="3" type="ORF">Fcan01_18815</name>
</gene>
<accession>A0A226DMG0</accession>
<sequence>MSKVNIFLSRKKYGSIIAAIGRNNNIRPSSSSSSRVQTHRLVKLLVQDEIAIRKWRMLHRTLGLNPAHFTTLENAYQNGTMDAETMFLKMLDEWSTVKGDQATVEQLEKILVENELVSVAEKVKSSFGNAIITIAAVATVRSITAPKWPQPEQLDNGEEEATGFAKTKRK</sequence>
<dbReference type="CDD" id="cd01670">
    <property type="entry name" value="Death"/>
    <property type="match status" value="1"/>
</dbReference>
<dbReference type="InterPro" id="IPR011029">
    <property type="entry name" value="DEATH-like_dom_sf"/>
</dbReference>
<evidence type="ECO:0000313" key="4">
    <source>
        <dbReference type="Proteomes" id="UP000198287"/>
    </source>
</evidence>
<dbReference type="EMBL" id="LNIX01000015">
    <property type="protein sequence ID" value="OXA46403.1"/>
    <property type="molecule type" value="Genomic_DNA"/>
</dbReference>
<proteinExistence type="predicted"/>
<reference evidence="3 4" key="1">
    <citation type="submission" date="2015-12" db="EMBL/GenBank/DDBJ databases">
        <title>The genome of Folsomia candida.</title>
        <authorList>
            <person name="Faddeeva A."/>
            <person name="Derks M.F."/>
            <person name="Anvar Y."/>
            <person name="Smit S."/>
            <person name="Van Straalen N."/>
            <person name="Roelofs D."/>
        </authorList>
    </citation>
    <scope>NUCLEOTIDE SEQUENCE [LARGE SCALE GENOMIC DNA]</scope>
    <source>
        <strain evidence="3 4">VU population</strain>
        <tissue evidence="3">Whole body</tissue>
    </source>
</reference>
<keyword evidence="4" id="KW-1185">Reference proteome</keyword>
<dbReference type="OrthoDB" id="20303at2759"/>
<dbReference type="PROSITE" id="PS50017">
    <property type="entry name" value="DEATH_DOMAIN"/>
    <property type="match status" value="1"/>
</dbReference>
<evidence type="ECO:0000313" key="3">
    <source>
        <dbReference type="EMBL" id="OXA46403.1"/>
    </source>
</evidence>
<dbReference type="Pfam" id="PF00531">
    <property type="entry name" value="Death"/>
    <property type="match status" value="1"/>
</dbReference>